<feature type="region of interest" description="Disordered" evidence="8">
    <location>
        <begin position="246"/>
        <end position="271"/>
    </location>
</feature>
<dbReference type="PROSITE" id="PS00107">
    <property type="entry name" value="PROTEIN_KINASE_ATP"/>
    <property type="match status" value="1"/>
</dbReference>
<keyword evidence="3" id="KW-0808">Transferase</keyword>
<feature type="compositionally biased region" description="Low complexity" evidence="8">
    <location>
        <begin position="10"/>
        <end position="48"/>
    </location>
</feature>
<feature type="compositionally biased region" description="Low complexity" evidence="8">
    <location>
        <begin position="95"/>
        <end position="104"/>
    </location>
</feature>
<feature type="compositionally biased region" description="Basic and acidic residues" evidence="8">
    <location>
        <begin position="642"/>
        <end position="654"/>
    </location>
</feature>
<feature type="compositionally biased region" description="Basic and acidic residues" evidence="8">
    <location>
        <begin position="1205"/>
        <end position="1217"/>
    </location>
</feature>
<evidence type="ECO:0000256" key="7">
    <source>
        <dbReference type="PROSITE-ProRule" id="PRU10141"/>
    </source>
</evidence>
<evidence type="ECO:0000259" key="9">
    <source>
        <dbReference type="PROSITE" id="PS50011"/>
    </source>
</evidence>
<dbReference type="Proteomes" id="UP000030750">
    <property type="component" value="Unassembled WGS sequence"/>
</dbReference>
<evidence type="ECO:0000256" key="5">
    <source>
        <dbReference type="ARBA" id="ARBA00022777"/>
    </source>
</evidence>
<evidence type="ECO:0000256" key="3">
    <source>
        <dbReference type="ARBA" id="ARBA00022679"/>
    </source>
</evidence>
<dbReference type="Pfam" id="PF00069">
    <property type="entry name" value="Pkinase"/>
    <property type="match status" value="1"/>
</dbReference>
<feature type="compositionally biased region" description="Polar residues" evidence="8">
    <location>
        <begin position="1116"/>
        <end position="1133"/>
    </location>
</feature>
<dbReference type="SMART" id="SM00220">
    <property type="entry name" value="S_TKc"/>
    <property type="match status" value="1"/>
</dbReference>
<evidence type="ECO:0000256" key="8">
    <source>
        <dbReference type="SAM" id="MobiDB-lite"/>
    </source>
</evidence>
<evidence type="ECO:0000313" key="11">
    <source>
        <dbReference type="EMBL" id="CDJ50322.1"/>
    </source>
</evidence>
<evidence type="ECO:0000256" key="1">
    <source>
        <dbReference type="ARBA" id="ARBA00022527"/>
    </source>
</evidence>
<dbReference type="PANTHER" id="PTHR24351">
    <property type="entry name" value="RIBOSOMAL PROTEIN S6 KINASE"/>
    <property type="match status" value="1"/>
</dbReference>
<feature type="region of interest" description="Disordered" evidence="8">
    <location>
        <begin position="450"/>
        <end position="498"/>
    </location>
</feature>
<dbReference type="GO" id="GO:0004674">
    <property type="term" value="F:protein serine/threonine kinase activity"/>
    <property type="evidence" value="ECO:0007669"/>
    <property type="project" value="UniProtKB-KW"/>
</dbReference>
<keyword evidence="1" id="KW-0723">Serine/threonine-protein kinase</keyword>
<dbReference type="AlphaFoldDB" id="U6LIW7"/>
<feature type="compositionally biased region" description="Polar residues" evidence="8">
    <location>
        <begin position="724"/>
        <end position="733"/>
    </location>
</feature>
<organism evidence="11 12">
    <name type="scientific">Eimeria brunetti</name>
    <dbReference type="NCBI Taxonomy" id="51314"/>
    <lineage>
        <taxon>Eukaryota</taxon>
        <taxon>Sar</taxon>
        <taxon>Alveolata</taxon>
        <taxon>Apicomplexa</taxon>
        <taxon>Conoidasida</taxon>
        <taxon>Coccidia</taxon>
        <taxon>Eucoccidiorida</taxon>
        <taxon>Eimeriorina</taxon>
        <taxon>Eimeriidae</taxon>
        <taxon>Eimeria</taxon>
    </lineage>
</organism>
<evidence type="ECO:0000256" key="2">
    <source>
        <dbReference type="ARBA" id="ARBA00022553"/>
    </source>
</evidence>
<dbReference type="Gene3D" id="3.30.200.20">
    <property type="entry name" value="Phosphorylase Kinase, domain 1"/>
    <property type="match status" value="1"/>
</dbReference>
<sequence length="1234" mass="136578">MGADTRELLQQQQQPVPSHQQRQQIPSSQPQKQPCPLDGQHQQQQQPRPNRRANRNYLQQRHQQAQQDQPHHQQQQFLQQPKTRNRANPQRRPRQQQQQQQRQALVPAPWGPHAAYPPSAERLGGRAGRAARLTPHGPHSGAPQPWGTPLPFEAPPTAATQPAAASLPPVQQCMYPQGPPQHQQRGQHPPQQHVQQQQQHLQQQQRVQQHMQQRPTPLVPLPPHYLHSLSDYPLFSIMSIPTRSPFAGAPHPDSSGSSSSSSPLPPGDACNTQTLVAKADRVDFPAAPTTAATETAVAKENTAVAAGAATPAFSFAAPAEAAATHTPANDGLRSVEAARYAAAPLQQQQSWQHLPHPYWQPWQLHQQQWHQQLQQQQLQQQQWQQWHQWHQWQQQWQQWQRMTCALAAPVDLHAYAYLPAQQLQRQQRQLQQQQHQYLGMLQQWHDWGLQRPAGMNKSNQRAPRRGLQQQHHQQHHQQQQHQAVSAPHCSSGLGPRRGLQRQWQQVALPVAAAAADCMPHITSGSSGAAAAVAAAAAAAAATAAYPWPLHALATGAPVCEPTGTRISRSPGRSVVAAPAYSYAVTAHGPLPNPSPQAPPQQYQPPPQQYQPPSQQHQPPPQQHQSRTQQHQPSLPQQQQHQPQREQQGHWEAHGRCNPWNSSSRSGRETPCLPRSAQEERQNGSAQQLAEAPLRGCRRRATKSTPPVAPAAPSCGSGGSGRRQALSSNNTADTELTKSVAATAHDGGKGGTCNCSSGAPQSSRSSSSRSRTRRKSSGGTSNTRRTAEEGDSETKNMAYLAPQVEAKKVGLGDFMMLHVIGRGLYGKVMLARFEQDGQLYALKILLKEFVLCSSQVEHTLTERVVLEAFPHPFLVQMHFAFQTPKRLFFVLEYCPGGELLFHLQKAKKFTEERSRFYAAELLVALGHLHKHNVIHRDLKLENVLLGTDGHIRLADFGFSKICIPHNKTARSVCGTPEYMAPEILCETGYGKEVDWWSLGALLYEMLTGLPPFYTGNRQTLPTNILRGRLEFPSDLSPAAVDLLKNLLRRDANERLGAGPQDAEEIMRHPFFESVNWDLLVAKKIEPPFKPNLRSNEDAKYFPANFRRERVLSDGSEGPNTAFRTATSRGSSTRMQRSRKPSVGSAGKSSRRAAPVTGAADPGGGSNCSATKGTPGHLEDAGTEAHPNACNSHFSHNTQPAEDDEGEAHFKGFTYDERLQGTWGKAATSQDDPYNF</sequence>
<dbReference type="InterPro" id="IPR017441">
    <property type="entry name" value="Protein_kinase_ATP_BS"/>
</dbReference>
<feature type="region of interest" description="Disordered" evidence="8">
    <location>
        <begin position="586"/>
        <end position="793"/>
    </location>
</feature>
<evidence type="ECO:0000313" key="12">
    <source>
        <dbReference type="Proteomes" id="UP000030750"/>
    </source>
</evidence>
<feature type="compositionally biased region" description="Low complexity" evidence="8">
    <location>
        <begin position="55"/>
        <end position="82"/>
    </location>
</feature>
<feature type="compositionally biased region" description="Low complexity" evidence="8">
    <location>
        <begin position="155"/>
        <end position="169"/>
    </location>
</feature>
<dbReference type="SMART" id="SM00133">
    <property type="entry name" value="S_TK_X"/>
    <property type="match status" value="1"/>
</dbReference>
<evidence type="ECO:0000256" key="4">
    <source>
        <dbReference type="ARBA" id="ARBA00022741"/>
    </source>
</evidence>
<dbReference type="InterPro" id="IPR000961">
    <property type="entry name" value="AGC-kinase_C"/>
</dbReference>
<dbReference type="GO" id="GO:0005524">
    <property type="term" value="F:ATP binding"/>
    <property type="evidence" value="ECO:0007669"/>
    <property type="project" value="UniProtKB-UniRule"/>
</dbReference>
<feature type="compositionally biased region" description="Low complexity" evidence="8">
    <location>
        <begin position="755"/>
        <end position="768"/>
    </location>
</feature>
<feature type="compositionally biased region" description="Polar residues" evidence="8">
    <location>
        <begin position="1225"/>
        <end position="1234"/>
    </location>
</feature>
<accession>U6LIW7</accession>
<keyword evidence="6 7" id="KW-0067">ATP-binding</keyword>
<feature type="compositionally biased region" description="Low complexity" evidence="8">
    <location>
        <begin position="180"/>
        <end position="213"/>
    </location>
</feature>
<evidence type="ECO:0000259" key="10">
    <source>
        <dbReference type="PROSITE" id="PS51285"/>
    </source>
</evidence>
<dbReference type="FunFam" id="3.30.200.20:FF:000103">
    <property type="entry name" value="Protein kinase C"/>
    <property type="match status" value="1"/>
</dbReference>
<dbReference type="Gene3D" id="1.10.510.10">
    <property type="entry name" value="Transferase(Phosphotransferase) domain 1"/>
    <property type="match status" value="1"/>
</dbReference>
<dbReference type="InterPro" id="IPR008271">
    <property type="entry name" value="Ser/Thr_kinase_AS"/>
</dbReference>
<dbReference type="InterPro" id="IPR000719">
    <property type="entry name" value="Prot_kinase_dom"/>
</dbReference>
<feature type="compositionally biased region" description="Low complexity" evidence="8">
    <location>
        <begin position="610"/>
        <end position="641"/>
    </location>
</feature>
<dbReference type="PROSITE" id="PS00108">
    <property type="entry name" value="PROTEIN_KINASE_ST"/>
    <property type="match status" value="1"/>
</dbReference>
<reference evidence="11" key="1">
    <citation type="submission" date="2013-10" db="EMBL/GenBank/DDBJ databases">
        <title>Genomic analysis of the causative agents of coccidiosis in chickens.</title>
        <authorList>
            <person name="Reid A.J."/>
            <person name="Blake D."/>
            <person name="Billington K."/>
            <person name="Browne H."/>
            <person name="Dunn M."/>
            <person name="Hung S."/>
            <person name="Kawahara F."/>
            <person name="Miranda-Saavedra D."/>
            <person name="Mourier T."/>
            <person name="Nagra H."/>
            <person name="Otto T.D."/>
            <person name="Rawlings N."/>
            <person name="Sanchez A."/>
            <person name="Sanders M."/>
            <person name="Subramaniam C."/>
            <person name="Tay Y."/>
            <person name="Dear P."/>
            <person name="Doerig C."/>
            <person name="Gruber A."/>
            <person name="Parkinson J."/>
            <person name="Shirley M."/>
            <person name="Wan K.L."/>
            <person name="Berriman M."/>
            <person name="Tomley F."/>
            <person name="Pain A."/>
        </authorList>
    </citation>
    <scope>NUCLEOTIDE SEQUENCE [LARGE SCALE GENOMIC DNA]</scope>
    <source>
        <strain evidence="11">Houghton</strain>
    </source>
</reference>
<feature type="region of interest" description="Disordered" evidence="8">
    <location>
        <begin position="1109"/>
        <end position="1234"/>
    </location>
</feature>
<feature type="compositionally biased region" description="Basic and acidic residues" evidence="8">
    <location>
        <begin position="784"/>
        <end position="793"/>
    </location>
</feature>
<evidence type="ECO:0000256" key="6">
    <source>
        <dbReference type="ARBA" id="ARBA00022840"/>
    </source>
</evidence>
<feature type="compositionally biased region" description="Pro residues" evidence="8">
    <location>
        <begin position="590"/>
        <end position="609"/>
    </location>
</feature>
<dbReference type="PROSITE" id="PS50011">
    <property type="entry name" value="PROTEIN_KINASE_DOM"/>
    <property type="match status" value="1"/>
</dbReference>
<keyword evidence="5 11" id="KW-0418">Kinase</keyword>
<feature type="compositionally biased region" description="Low complexity" evidence="8">
    <location>
        <begin position="468"/>
        <end position="482"/>
    </location>
</feature>
<feature type="domain" description="AGC-kinase C-terminal" evidence="10">
    <location>
        <begin position="1071"/>
        <end position="1136"/>
    </location>
</feature>
<feature type="domain" description="Protein kinase" evidence="9">
    <location>
        <begin position="813"/>
        <end position="1070"/>
    </location>
</feature>
<name>U6LIW7_9EIME</name>
<protein>
    <submittedName>
        <fullName evidence="11">AGC kinase, putative</fullName>
    </submittedName>
</protein>
<feature type="compositionally biased region" description="Polar residues" evidence="8">
    <location>
        <begin position="1187"/>
        <end position="1198"/>
    </location>
</feature>
<feature type="compositionally biased region" description="Basic residues" evidence="8">
    <location>
        <begin position="83"/>
        <end position="94"/>
    </location>
</feature>
<feature type="compositionally biased region" description="Low complexity" evidence="8">
    <location>
        <begin position="250"/>
        <end position="262"/>
    </location>
</feature>
<dbReference type="FunFam" id="1.10.510.10:FF:000008">
    <property type="entry name" value="Non-specific serine/threonine protein kinase"/>
    <property type="match status" value="1"/>
</dbReference>
<dbReference type="PROSITE" id="PS51285">
    <property type="entry name" value="AGC_KINASE_CTER"/>
    <property type="match status" value="1"/>
</dbReference>
<reference evidence="11" key="2">
    <citation type="submission" date="2013-10" db="EMBL/GenBank/DDBJ databases">
        <authorList>
            <person name="Aslett M."/>
        </authorList>
    </citation>
    <scope>NUCLEOTIDE SEQUENCE [LARGE SCALE GENOMIC DNA]</scope>
    <source>
        <strain evidence="11">Houghton</strain>
    </source>
</reference>
<keyword evidence="12" id="KW-1185">Reference proteome</keyword>
<gene>
    <name evidence="11" type="ORF">EBH_0032720</name>
</gene>
<dbReference type="SUPFAM" id="SSF56112">
    <property type="entry name" value="Protein kinase-like (PK-like)"/>
    <property type="match status" value="1"/>
</dbReference>
<proteinExistence type="predicted"/>
<dbReference type="VEuPathDB" id="ToxoDB:EBH_0032720"/>
<dbReference type="InterPro" id="IPR011009">
    <property type="entry name" value="Kinase-like_dom_sf"/>
</dbReference>
<keyword evidence="2" id="KW-0597">Phosphoprotein</keyword>
<feature type="region of interest" description="Disordered" evidence="8">
    <location>
        <begin position="1"/>
        <end position="222"/>
    </location>
</feature>
<dbReference type="OrthoDB" id="63267at2759"/>
<feature type="binding site" evidence="7">
    <location>
        <position position="842"/>
    </location>
    <ligand>
        <name>ATP</name>
        <dbReference type="ChEBI" id="CHEBI:30616"/>
    </ligand>
</feature>
<dbReference type="EMBL" id="HG712164">
    <property type="protein sequence ID" value="CDJ50322.1"/>
    <property type="molecule type" value="Genomic_DNA"/>
</dbReference>
<keyword evidence="4 7" id="KW-0547">Nucleotide-binding</keyword>